<dbReference type="Gene3D" id="3.30.930.10">
    <property type="entry name" value="Bira Bifunctional Protein, Domain 2"/>
    <property type="match status" value="1"/>
</dbReference>
<keyword evidence="9 13" id="KW-0694">RNA-binding</keyword>
<protein>
    <recommendedName>
        <fullName evidence="13">Threonine--tRNA ligase</fullName>
        <ecNumber evidence="13">6.1.1.3</ecNumber>
    </recommendedName>
    <alternativeName>
        <fullName evidence="13">Threonyl-tRNA synthetase</fullName>
        <shortName evidence="13">ThrRS</shortName>
    </alternativeName>
</protein>
<dbReference type="Gene3D" id="3.40.50.800">
    <property type="entry name" value="Anticodon-binding domain"/>
    <property type="match status" value="1"/>
</dbReference>
<comment type="catalytic activity">
    <reaction evidence="12 13">
        <text>tRNA(Thr) + L-threonine + ATP = L-threonyl-tRNA(Thr) + AMP + diphosphate + H(+)</text>
        <dbReference type="Rhea" id="RHEA:24624"/>
        <dbReference type="Rhea" id="RHEA-COMP:9670"/>
        <dbReference type="Rhea" id="RHEA-COMP:9704"/>
        <dbReference type="ChEBI" id="CHEBI:15378"/>
        <dbReference type="ChEBI" id="CHEBI:30616"/>
        <dbReference type="ChEBI" id="CHEBI:33019"/>
        <dbReference type="ChEBI" id="CHEBI:57926"/>
        <dbReference type="ChEBI" id="CHEBI:78442"/>
        <dbReference type="ChEBI" id="CHEBI:78534"/>
        <dbReference type="ChEBI" id="CHEBI:456215"/>
        <dbReference type="EC" id="6.1.1.3"/>
    </reaction>
</comment>
<feature type="binding site" evidence="13">
    <location>
        <position position="547"/>
    </location>
    <ligand>
        <name>Zn(2+)</name>
        <dbReference type="ChEBI" id="CHEBI:29105"/>
        <note>catalytic</note>
    </ligand>
</feature>
<reference evidence="17" key="1">
    <citation type="journal article" date="2019" name="Int. J. Syst. Evol. Microbiol.">
        <title>The Global Catalogue of Microorganisms (GCM) 10K type strain sequencing project: providing services to taxonomists for standard genome sequencing and annotation.</title>
        <authorList>
            <consortium name="The Broad Institute Genomics Platform"/>
            <consortium name="The Broad Institute Genome Sequencing Center for Infectious Disease"/>
            <person name="Wu L."/>
            <person name="Ma J."/>
        </authorList>
    </citation>
    <scope>NUCLEOTIDE SEQUENCE [LARGE SCALE GENOMIC DNA]</scope>
    <source>
        <strain evidence="17">JCM 17979</strain>
    </source>
</reference>
<dbReference type="Pfam" id="PF07973">
    <property type="entry name" value="tRNA_SAD"/>
    <property type="match status" value="1"/>
</dbReference>
<dbReference type="InterPro" id="IPR012947">
    <property type="entry name" value="tRNA_SAD"/>
</dbReference>
<evidence type="ECO:0000256" key="2">
    <source>
        <dbReference type="ARBA" id="ARBA00022490"/>
    </source>
</evidence>
<dbReference type="PROSITE" id="PS50862">
    <property type="entry name" value="AA_TRNA_LIGASE_II"/>
    <property type="match status" value="1"/>
</dbReference>
<comment type="caution">
    <text evidence="13">Lacks conserved residue(s) required for the propagation of feature annotation.</text>
</comment>
<keyword evidence="8 13" id="KW-0067">ATP-binding</keyword>
<keyword evidence="11 13" id="KW-0030">Aminoacyl-tRNA synthetase</keyword>
<dbReference type="EMBL" id="BAABHO010000005">
    <property type="protein sequence ID" value="GAA4778413.1"/>
    <property type="molecule type" value="Genomic_DNA"/>
</dbReference>
<dbReference type="HAMAP" id="MF_00184">
    <property type="entry name" value="Thr_tRNA_synth"/>
    <property type="match status" value="1"/>
</dbReference>
<organism evidence="16 17">
    <name type="scientific">Actinomycetospora chlora</name>
    <dbReference type="NCBI Taxonomy" id="663608"/>
    <lineage>
        <taxon>Bacteria</taxon>
        <taxon>Bacillati</taxon>
        <taxon>Actinomycetota</taxon>
        <taxon>Actinomycetes</taxon>
        <taxon>Pseudonocardiales</taxon>
        <taxon>Pseudonocardiaceae</taxon>
        <taxon>Actinomycetospora</taxon>
    </lineage>
</organism>
<dbReference type="Proteomes" id="UP001500928">
    <property type="component" value="Unassembled WGS sequence"/>
</dbReference>
<keyword evidence="10 13" id="KW-0648">Protein biosynthesis</keyword>
<dbReference type="InterPro" id="IPR047246">
    <property type="entry name" value="ThrRS_anticodon"/>
</dbReference>
<keyword evidence="6 13" id="KW-0547">Nucleotide-binding</keyword>
<evidence type="ECO:0000256" key="10">
    <source>
        <dbReference type="ARBA" id="ARBA00022917"/>
    </source>
</evidence>
<feature type="domain" description="TGS" evidence="15">
    <location>
        <begin position="1"/>
        <end position="67"/>
    </location>
</feature>
<comment type="similarity">
    <text evidence="1 13">Belongs to the class-II aminoacyl-tRNA synthetase family.</text>
</comment>
<dbReference type="CDD" id="cd00771">
    <property type="entry name" value="ThrRS_core"/>
    <property type="match status" value="1"/>
</dbReference>
<dbReference type="SUPFAM" id="SSF52954">
    <property type="entry name" value="Class II aaRS ABD-related"/>
    <property type="match status" value="1"/>
</dbReference>
<evidence type="ECO:0000256" key="7">
    <source>
        <dbReference type="ARBA" id="ARBA00022833"/>
    </source>
</evidence>
<evidence type="ECO:0000256" key="5">
    <source>
        <dbReference type="ARBA" id="ARBA00022723"/>
    </source>
</evidence>
<evidence type="ECO:0000256" key="11">
    <source>
        <dbReference type="ARBA" id="ARBA00023146"/>
    </source>
</evidence>
<feature type="binding site" evidence="13">
    <location>
        <position position="369"/>
    </location>
    <ligand>
        <name>Zn(2+)</name>
        <dbReference type="ChEBI" id="CHEBI:29105"/>
        <note>catalytic</note>
    </ligand>
</feature>
<dbReference type="CDD" id="cd00860">
    <property type="entry name" value="ThrRS_anticodon"/>
    <property type="match status" value="1"/>
</dbReference>
<dbReference type="Pfam" id="PF03129">
    <property type="entry name" value="HGTP_anticodon"/>
    <property type="match status" value="1"/>
</dbReference>
<evidence type="ECO:0000256" key="6">
    <source>
        <dbReference type="ARBA" id="ARBA00022741"/>
    </source>
</evidence>
<dbReference type="Gene3D" id="3.30.980.10">
    <property type="entry name" value="Threonyl-trna Synthetase, Chain A, domain 2"/>
    <property type="match status" value="1"/>
</dbReference>
<evidence type="ECO:0000256" key="13">
    <source>
        <dbReference type="HAMAP-Rule" id="MF_00184"/>
    </source>
</evidence>
<dbReference type="EC" id="6.1.1.3" evidence="13"/>
<dbReference type="SMART" id="SM00863">
    <property type="entry name" value="tRNA_SAD"/>
    <property type="match status" value="1"/>
</dbReference>
<comment type="subunit">
    <text evidence="13">Homodimer.</text>
</comment>
<accession>A0ABP9ACE2</accession>
<evidence type="ECO:0000256" key="1">
    <source>
        <dbReference type="ARBA" id="ARBA00008226"/>
    </source>
</evidence>
<keyword evidence="7 13" id="KW-0862">Zinc</keyword>
<dbReference type="SUPFAM" id="SSF55681">
    <property type="entry name" value="Class II aaRS and biotin synthetases"/>
    <property type="match status" value="1"/>
</dbReference>
<feature type="binding site" evidence="13">
    <location>
        <position position="420"/>
    </location>
    <ligand>
        <name>Zn(2+)</name>
        <dbReference type="ChEBI" id="CHEBI:29105"/>
        <note>catalytic</note>
    </ligand>
</feature>
<keyword evidence="5 13" id="KW-0479">Metal-binding</keyword>
<keyword evidence="17" id="KW-1185">Reference proteome</keyword>
<evidence type="ECO:0000259" key="15">
    <source>
        <dbReference type="PROSITE" id="PS51880"/>
    </source>
</evidence>
<gene>
    <name evidence="13 16" type="primary">thrS</name>
    <name evidence="16" type="ORF">GCM10023200_09230</name>
</gene>
<dbReference type="Pfam" id="PF00587">
    <property type="entry name" value="tRNA-synt_2b"/>
    <property type="match status" value="1"/>
</dbReference>
<keyword evidence="2 13" id="KW-0963">Cytoplasm</keyword>
<evidence type="ECO:0000256" key="9">
    <source>
        <dbReference type="ARBA" id="ARBA00022884"/>
    </source>
</evidence>
<evidence type="ECO:0000256" key="3">
    <source>
        <dbReference type="ARBA" id="ARBA00022555"/>
    </source>
</evidence>
<comment type="subcellular location">
    <subcellularLocation>
        <location evidence="13">Cytoplasm</location>
    </subcellularLocation>
</comment>
<name>A0ABP9ACE2_9PSEU</name>
<dbReference type="InterPro" id="IPR006195">
    <property type="entry name" value="aa-tRNA-synth_II"/>
</dbReference>
<dbReference type="InterPro" id="IPR002314">
    <property type="entry name" value="aa-tRNA-synt_IIb"/>
</dbReference>
<dbReference type="InterPro" id="IPR004154">
    <property type="entry name" value="Anticodon-bd"/>
</dbReference>
<dbReference type="InterPro" id="IPR018163">
    <property type="entry name" value="Thr/Ala-tRNA-synth_IIc_edit"/>
</dbReference>
<dbReference type="PANTHER" id="PTHR11451">
    <property type="entry name" value="THREONINE-TRNA LIGASE"/>
    <property type="match status" value="1"/>
</dbReference>
<evidence type="ECO:0000259" key="14">
    <source>
        <dbReference type="PROSITE" id="PS50862"/>
    </source>
</evidence>
<keyword evidence="4 13" id="KW-0436">Ligase</keyword>
<dbReference type="InterPro" id="IPR004095">
    <property type="entry name" value="TGS"/>
</dbReference>
<dbReference type="Gene3D" id="3.30.54.20">
    <property type="match status" value="1"/>
</dbReference>
<dbReference type="PROSITE" id="PS51880">
    <property type="entry name" value="TGS"/>
    <property type="match status" value="1"/>
</dbReference>
<dbReference type="GO" id="GO:0016874">
    <property type="term" value="F:ligase activity"/>
    <property type="evidence" value="ECO:0007669"/>
    <property type="project" value="UniProtKB-KW"/>
</dbReference>
<dbReference type="InterPro" id="IPR033728">
    <property type="entry name" value="ThrRS_core"/>
</dbReference>
<dbReference type="SUPFAM" id="SSF55186">
    <property type="entry name" value="ThrRS/AlaRS common domain"/>
    <property type="match status" value="1"/>
</dbReference>
<evidence type="ECO:0000256" key="12">
    <source>
        <dbReference type="ARBA" id="ARBA00049515"/>
    </source>
</evidence>
<dbReference type="InterPro" id="IPR045864">
    <property type="entry name" value="aa-tRNA-synth_II/BPL/LPL"/>
</dbReference>
<proteinExistence type="inferred from homology"/>
<comment type="caution">
    <text evidence="16">The sequence shown here is derived from an EMBL/GenBank/DDBJ whole genome shotgun (WGS) entry which is preliminary data.</text>
</comment>
<evidence type="ECO:0000313" key="16">
    <source>
        <dbReference type="EMBL" id="GAA4778413.1"/>
    </source>
</evidence>
<evidence type="ECO:0000256" key="4">
    <source>
        <dbReference type="ARBA" id="ARBA00022598"/>
    </source>
</evidence>
<dbReference type="InterPro" id="IPR002320">
    <property type="entry name" value="Thr-tRNA-ligase_IIa"/>
</dbReference>
<dbReference type="PANTHER" id="PTHR11451:SF44">
    <property type="entry name" value="THREONINE--TRNA LIGASE, CHLOROPLASTIC_MITOCHONDRIAL 2"/>
    <property type="match status" value="1"/>
</dbReference>
<sequence>MSSLAAPHPTARVSVRVTAGTTAGQAVREAGLPSSGPEAVVVVRDADGGLRDLSWAPDTDVEVTPVAADTEAGRSVIRHSAAHVLAQAVQQLFPEAKLGIGPPITDGFYYDFAVDRPFTPEDLEALEKAMRKIIKAKQRFVRREYASLDDARAELASEPFKLELVDLKGTVDTSEVMEVGEGDLTAYDNVHAHTGERVWGDLCRGPHIPTTGYIPAFTILRSSAAYWRGDQRNAALQRIYGTAWESQEAQDAYLERVAEAERRDHRRLGAELDLFSFPDEIGSGLAVFHPKGGIIRKELEDYSRQRHAEAGYEFVNTPHATKGELFQVSGHLDWYREGMFPAMHLDAEYDDAGELKRQGVDYFLKPMNCPMHNLIFRSRGRSYRELPLRLFEFGTVYRYEKSGVVHGLTRARGFTQDDAHIYCTRDQMRGEIRSLLQFVLDLLRDYGLDDFYLELSTRNPEKSIGSDEAWEEATEVLREVAEGAGLDLVLDPGGAAFYAPKISVQAKDAIGRTWQMSTIQVDLMLPDRFELEYTAPDGSRQRPVMIHRALFGSIERFFGVLTEHYAGAFPAWLSPVQVVGIPVSGDQSEYVAGIAARLRAEGLRVEVDDSDDRMQKKIRNHTLQKVPFLLLAGGKDADAGAVSFRFRDGSQRNGVPVDDAVTALVDWVRRRENASPDAEKFTP</sequence>
<evidence type="ECO:0000256" key="8">
    <source>
        <dbReference type="ARBA" id="ARBA00022840"/>
    </source>
</evidence>
<dbReference type="PRINTS" id="PR01047">
    <property type="entry name" value="TRNASYNTHTHR"/>
</dbReference>
<evidence type="ECO:0000313" key="17">
    <source>
        <dbReference type="Proteomes" id="UP001500928"/>
    </source>
</evidence>
<dbReference type="NCBIfam" id="TIGR00418">
    <property type="entry name" value="thrS"/>
    <property type="match status" value="1"/>
</dbReference>
<dbReference type="InterPro" id="IPR036621">
    <property type="entry name" value="Anticodon-bd_dom_sf"/>
</dbReference>
<comment type="cofactor">
    <cofactor evidence="13">
        <name>Zn(2+)</name>
        <dbReference type="ChEBI" id="CHEBI:29105"/>
    </cofactor>
    <text evidence="13">Binds 1 zinc ion per subunit.</text>
</comment>
<dbReference type="RefSeq" id="WP_345411257.1">
    <property type="nucleotide sequence ID" value="NZ_BAABHO010000005.1"/>
</dbReference>
<keyword evidence="3 13" id="KW-0820">tRNA-binding</keyword>
<feature type="domain" description="Aminoacyl-transfer RNA synthetases class-II family profile" evidence="14">
    <location>
        <begin position="295"/>
        <end position="570"/>
    </location>
</feature>